<dbReference type="SUPFAM" id="SSF56436">
    <property type="entry name" value="C-type lectin-like"/>
    <property type="match status" value="1"/>
</dbReference>
<dbReference type="InterPro" id="IPR050111">
    <property type="entry name" value="C-type_lectin/snaclec_domain"/>
</dbReference>
<name>A0A0N5A7R8_9BILA</name>
<dbReference type="Gene3D" id="3.10.100.10">
    <property type="entry name" value="Mannose-Binding Protein A, subunit A"/>
    <property type="match status" value="1"/>
</dbReference>
<evidence type="ECO:0000259" key="1">
    <source>
        <dbReference type="PROSITE" id="PS50041"/>
    </source>
</evidence>
<dbReference type="WBParaSite" id="SMUV_0000007801-mRNA-1">
    <property type="protein sequence ID" value="SMUV_0000007801-mRNA-1"/>
    <property type="gene ID" value="SMUV_0000007801"/>
</dbReference>
<dbReference type="CDD" id="cd00037">
    <property type="entry name" value="CLECT"/>
    <property type="match status" value="1"/>
</dbReference>
<proteinExistence type="predicted"/>
<dbReference type="PROSITE" id="PS50041">
    <property type="entry name" value="C_TYPE_LECTIN_2"/>
    <property type="match status" value="1"/>
</dbReference>
<organism evidence="2 3">
    <name type="scientific">Syphacia muris</name>
    <dbReference type="NCBI Taxonomy" id="451379"/>
    <lineage>
        <taxon>Eukaryota</taxon>
        <taxon>Metazoa</taxon>
        <taxon>Ecdysozoa</taxon>
        <taxon>Nematoda</taxon>
        <taxon>Chromadorea</taxon>
        <taxon>Rhabditida</taxon>
        <taxon>Spirurina</taxon>
        <taxon>Oxyuridomorpha</taxon>
        <taxon>Oxyuroidea</taxon>
        <taxon>Oxyuridae</taxon>
        <taxon>Syphacia</taxon>
    </lineage>
</organism>
<evidence type="ECO:0000313" key="2">
    <source>
        <dbReference type="Proteomes" id="UP000046393"/>
    </source>
</evidence>
<dbReference type="PANTHER" id="PTHR22803">
    <property type="entry name" value="MANNOSE, PHOSPHOLIPASE, LECTIN RECEPTOR RELATED"/>
    <property type="match status" value="1"/>
</dbReference>
<evidence type="ECO:0000313" key="3">
    <source>
        <dbReference type="WBParaSite" id="SMUV_0000007801-mRNA-1"/>
    </source>
</evidence>
<dbReference type="InterPro" id="IPR016187">
    <property type="entry name" value="CTDL_fold"/>
</dbReference>
<dbReference type="InterPro" id="IPR016186">
    <property type="entry name" value="C-type_lectin-like/link_sf"/>
</dbReference>
<sequence length="133" mass="15461">THEEATEKCLYYGGHLTSITSLDEQLFLNSNYSLLHVWPIIVNYNISYLIKIFLELTEKKITWIGLVYVSKFWFWMDNERYNYTHWANGEPNQRALKPGASVINDPNTGWYGASDSICAYIACKYSTSMIIKD</sequence>
<dbReference type="Proteomes" id="UP000046393">
    <property type="component" value="Unplaced"/>
</dbReference>
<accession>A0A0N5A7R8</accession>
<dbReference type="Pfam" id="PF00059">
    <property type="entry name" value="Lectin_C"/>
    <property type="match status" value="1"/>
</dbReference>
<feature type="domain" description="C-type lectin" evidence="1">
    <location>
        <begin position="1"/>
        <end position="124"/>
    </location>
</feature>
<dbReference type="InterPro" id="IPR001304">
    <property type="entry name" value="C-type_lectin-like"/>
</dbReference>
<protein>
    <submittedName>
        <fullName evidence="3">C-type lectin domain-containing protein</fullName>
    </submittedName>
</protein>
<reference evidence="3" key="1">
    <citation type="submission" date="2017-02" db="UniProtKB">
        <authorList>
            <consortium name="WormBaseParasite"/>
        </authorList>
    </citation>
    <scope>IDENTIFICATION</scope>
</reference>
<dbReference type="AlphaFoldDB" id="A0A0N5A7R8"/>
<keyword evidence="2" id="KW-1185">Reference proteome</keyword>